<comment type="subcellular location">
    <subcellularLocation>
        <location evidence="1">Cell inner membrane</location>
        <topology evidence="1">Single-pass membrane protein</topology>
    </subcellularLocation>
</comment>
<sequence>MKRQAGFTLLEVLVVISLLGLLLGLVGSALVASTRAVAKAQRYSDSLDERRAAQRFLRQSLSQVLPLTGRTAEGRHTSTFEGAGDSVLFYAPLPSSVGGGLYRQRLRVSGHRLEVQLARLDGRQLQAWGEPQRLLDGVEALSLHYRGYTPLGKATGWLTQWPWPERVPQAIRVDLRLHGSQQAWPTLQVNLLLDLSGDGGRP</sequence>
<dbReference type="Pfam" id="PF11612">
    <property type="entry name" value="T2SSJ"/>
    <property type="match status" value="1"/>
</dbReference>
<keyword evidence="6" id="KW-0997">Cell inner membrane</keyword>
<evidence type="ECO:0000256" key="6">
    <source>
        <dbReference type="ARBA" id="ARBA00022519"/>
    </source>
</evidence>
<evidence type="ECO:0000256" key="1">
    <source>
        <dbReference type="ARBA" id="ARBA00004377"/>
    </source>
</evidence>
<dbReference type="SUPFAM" id="SSF54523">
    <property type="entry name" value="Pili subunits"/>
    <property type="match status" value="1"/>
</dbReference>
<dbReference type="PANTHER" id="PTHR39583:SF2">
    <property type="entry name" value="TYPE II SECRETION SYSTEM PROTEIN J"/>
    <property type="match status" value="1"/>
</dbReference>
<reference evidence="10 11" key="1">
    <citation type="submission" date="2015-02" db="EMBL/GenBank/DDBJ databases">
        <title>Complete Genome Sequencing of Pseudomonas putida S13.1.2.</title>
        <authorList>
            <person name="Chong T.M."/>
            <person name="Chan K.G."/>
            <person name="Dessaux Y."/>
        </authorList>
    </citation>
    <scope>NUCLEOTIDE SEQUENCE [LARGE SCALE GENOMIC DNA]</scope>
    <source>
        <strain evidence="10 11">S13.1.2</strain>
    </source>
</reference>
<evidence type="ECO:0000256" key="9">
    <source>
        <dbReference type="ARBA" id="ARBA00023136"/>
    </source>
</evidence>
<proteinExistence type="inferred from homology"/>
<dbReference type="EMBL" id="CP010979">
    <property type="protein sequence ID" value="AJQ47516.1"/>
    <property type="molecule type" value="Genomic_DNA"/>
</dbReference>
<keyword evidence="7" id="KW-0812">Transmembrane</keyword>
<dbReference type="NCBIfam" id="TIGR02532">
    <property type="entry name" value="IV_pilin_GFxxxE"/>
    <property type="match status" value="1"/>
</dbReference>
<evidence type="ECO:0000313" key="11">
    <source>
        <dbReference type="Proteomes" id="UP000033260"/>
    </source>
</evidence>
<keyword evidence="9" id="KW-0472">Membrane</keyword>
<keyword evidence="4" id="KW-1003">Cell membrane</keyword>
<evidence type="ECO:0000313" key="10">
    <source>
        <dbReference type="EMBL" id="AJQ47516.1"/>
    </source>
</evidence>
<keyword evidence="8" id="KW-1133">Transmembrane helix</keyword>
<evidence type="ECO:0000256" key="4">
    <source>
        <dbReference type="ARBA" id="ARBA00022475"/>
    </source>
</evidence>
<dbReference type="GO" id="GO:0015627">
    <property type="term" value="C:type II protein secretion system complex"/>
    <property type="evidence" value="ECO:0007669"/>
    <property type="project" value="InterPro"/>
</dbReference>
<dbReference type="PANTHER" id="PTHR39583">
    <property type="entry name" value="TYPE II SECRETION SYSTEM PROTEIN J-RELATED"/>
    <property type="match status" value="1"/>
</dbReference>
<dbReference type="Pfam" id="PF07963">
    <property type="entry name" value="N_methyl"/>
    <property type="match status" value="1"/>
</dbReference>
<dbReference type="InterPro" id="IPR010055">
    <property type="entry name" value="T2SS_protein-GspJ"/>
</dbReference>
<dbReference type="PROSITE" id="PS00409">
    <property type="entry name" value="PROKAR_NTER_METHYL"/>
    <property type="match status" value="1"/>
</dbReference>
<dbReference type="InterPro" id="IPR045584">
    <property type="entry name" value="Pilin-like"/>
</dbReference>
<dbReference type="GO" id="GO:0005886">
    <property type="term" value="C:plasma membrane"/>
    <property type="evidence" value="ECO:0007669"/>
    <property type="project" value="UniProtKB-SubCell"/>
</dbReference>
<evidence type="ECO:0000256" key="7">
    <source>
        <dbReference type="ARBA" id="ARBA00022692"/>
    </source>
</evidence>
<organism evidence="10 11">
    <name type="scientific">Pseudomonas putida S13.1.2</name>
    <dbReference type="NCBI Taxonomy" id="1384061"/>
    <lineage>
        <taxon>Bacteria</taxon>
        <taxon>Pseudomonadati</taxon>
        <taxon>Pseudomonadota</taxon>
        <taxon>Gammaproteobacteria</taxon>
        <taxon>Pseudomonadales</taxon>
        <taxon>Pseudomonadaceae</taxon>
        <taxon>Pseudomonas</taxon>
    </lineage>
</organism>
<dbReference type="Proteomes" id="UP000033260">
    <property type="component" value="Chromosome"/>
</dbReference>
<evidence type="ECO:0000256" key="8">
    <source>
        <dbReference type="ARBA" id="ARBA00022989"/>
    </source>
</evidence>
<dbReference type="AlphaFoldDB" id="A0AAU8RUS1"/>
<comment type="similarity">
    <text evidence="2">Belongs to the GSP J family.</text>
</comment>
<dbReference type="RefSeq" id="WP_028613739.1">
    <property type="nucleotide sequence ID" value="NZ_CP010979.1"/>
</dbReference>
<gene>
    <name evidence="10" type="ORF">N805_09905</name>
</gene>
<evidence type="ECO:0000256" key="2">
    <source>
        <dbReference type="ARBA" id="ARBA00011084"/>
    </source>
</evidence>
<dbReference type="GO" id="GO:0015628">
    <property type="term" value="P:protein secretion by the type II secretion system"/>
    <property type="evidence" value="ECO:0007669"/>
    <property type="project" value="InterPro"/>
</dbReference>
<evidence type="ECO:0000256" key="5">
    <source>
        <dbReference type="ARBA" id="ARBA00022481"/>
    </source>
</evidence>
<evidence type="ECO:0000256" key="3">
    <source>
        <dbReference type="ARBA" id="ARBA00021539"/>
    </source>
</evidence>
<keyword evidence="5" id="KW-0488">Methylation</keyword>
<dbReference type="InterPro" id="IPR051621">
    <property type="entry name" value="T2SS_protein_J"/>
</dbReference>
<protein>
    <recommendedName>
        <fullName evidence="3">Type II secretion system protein J</fullName>
    </recommendedName>
</protein>
<accession>A0AAU8RUS1</accession>
<name>A0AAU8RUS1_PSEPU</name>
<dbReference type="InterPro" id="IPR012902">
    <property type="entry name" value="N_methyl_site"/>
</dbReference>